<accession>A0A558CH02</accession>
<dbReference type="PANTHER" id="PTHR46193">
    <property type="entry name" value="6-PHOSPHOGLUCONATE PHOSPHATASE"/>
    <property type="match status" value="1"/>
</dbReference>
<dbReference type="GO" id="GO:0016787">
    <property type="term" value="F:hydrolase activity"/>
    <property type="evidence" value="ECO:0007669"/>
    <property type="project" value="UniProtKB-KW"/>
</dbReference>
<evidence type="ECO:0000256" key="1">
    <source>
        <dbReference type="ARBA" id="ARBA00001946"/>
    </source>
</evidence>
<evidence type="ECO:0000256" key="8">
    <source>
        <dbReference type="ARBA" id="ARBA00044926"/>
    </source>
</evidence>
<dbReference type="SFLD" id="SFLDS00003">
    <property type="entry name" value="Haloacid_Dehalogenase"/>
    <property type="match status" value="1"/>
</dbReference>
<dbReference type="OrthoDB" id="9797743at2"/>
<keyword evidence="6" id="KW-0413">Isomerase</keyword>
<evidence type="ECO:0000256" key="2">
    <source>
        <dbReference type="ARBA" id="ARBA00006171"/>
    </source>
</evidence>
<dbReference type="AlphaFoldDB" id="A0A558CH02"/>
<dbReference type="Proteomes" id="UP000320011">
    <property type="component" value="Unassembled WGS sequence"/>
</dbReference>
<evidence type="ECO:0000256" key="3">
    <source>
        <dbReference type="ARBA" id="ARBA00022553"/>
    </source>
</evidence>
<reference evidence="11 12" key="1">
    <citation type="submission" date="2019-07" db="EMBL/GenBank/DDBJ databases">
        <authorList>
            <person name="Duangmal K."/>
            <person name="Teo W.F.A."/>
        </authorList>
    </citation>
    <scope>NUCLEOTIDE SEQUENCE [LARGE SCALE GENOMIC DNA]</scope>
    <source>
        <strain evidence="11 12">TBRC 6029</strain>
    </source>
</reference>
<dbReference type="EMBL" id="VJWX01000176">
    <property type="protein sequence ID" value="TVT48060.1"/>
    <property type="molecule type" value="Genomic_DNA"/>
</dbReference>
<comment type="cofactor">
    <cofactor evidence="1">
        <name>Mg(2+)</name>
        <dbReference type="ChEBI" id="CHEBI:18420"/>
    </cofactor>
</comment>
<dbReference type="SUPFAM" id="SSF56784">
    <property type="entry name" value="HAD-like"/>
    <property type="match status" value="1"/>
</dbReference>
<reference evidence="11 12" key="2">
    <citation type="submission" date="2019-08" db="EMBL/GenBank/DDBJ databases">
        <title>Amycolatopsis acidicola sp. nov., isolated from peat swamp forest soil.</title>
        <authorList>
            <person name="Srisuk N."/>
        </authorList>
    </citation>
    <scope>NUCLEOTIDE SEQUENCE [LARGE SCALE GENOMIC DNA]</scope>
    <source>
        <strain evidence="11 12">TBRC 6029</strain>
    </source>
</reference>
<dbReference type="RefSeq" id="WP_144589915.1">
    <property type="nucleotide sequence ID" value="NZ_VJWX01000176.1"/>
</dbReference>
<dbReference type="InterPro" id="IPR006439">
    <property type="entry name" value="HAD-SF_hydro_IA"/>
</dbReference>
<comment type="similarity">
    <text evidence="2">Belongs to the HAD-like hydrolase superfamily. CbbY/CbbZ/Gph/YieH family.</text>
</comment>
<dbReference type="PANTHER" id="PTHR46193:SF18">
    <property type="entry name" value="HEXITOL PHOSPHATASE B"/>
    <property type="match status" value="1"/>
</dbReference>
<comment type="catalytic activity">
    <reaction evidence="8">
        <text>beta-D-glucose 1-phosphate = beta-D-glucose 6-phosphate</text>
        <dbReference type="Rhea" id="RHEA:20113"/>
        <dbReference type="ChEBI" id="CHEBI:57684"/>
        <dbReference type="ChEBI" id="CHEBI:58247"/>
        <dbReference type="EC" id="5.4.2.6"/>
    </reaction>
</comment>
<keyword evidence="11" id="KW-0378">Hydrolase</keyword>
<dbReference type="Gene3D" id="3.40.50.1000">
    <property type="entry name" value="HAD superfamily/HAD-like"/>
    <property type="match status" value="1"/>
</dbReference>
<dbReference type="NCBIfam" id="TIGR02009">
    <property type="entry name" value="PGMB-YQAB-SF"/>
    <property type="match status" value="1"/>
</dbReference>
<dbReference type="EC" id="5.4.2.6" evidence="9"/>
<dbReference type="GO" id="GO:0008801">
    <property type="term" value="F:beta-phosphoglucomutase activity"/>
    <property type="evidence" value="ECO:0007669"/>
    <property type="project" value="UniProtKB-EC"/>
</dbReference>
<evidence type="ECO:0000313" key="11">
    <source>
        <dbReference type="EMBL" id="TVT48060.1"/>
    </source>
</evidence>
<name>A0A558CH02_9PSEU</name>
<comment type="caution">
    <text evidence="11">The sequence shown here is derived from an EMBL/GenBank/DDBJ whole genome shotgun (WGS) entry which is preliminary data.</text>
</comment>
<keyword evidence="7" id="KW-0119">Carbohydrate metabolism</keyword>
<dbReference type="Gene3D" id="1.10.150.240">
    <property type="entry name" value="Putative phosphatase, domain 2"/>
    <property type="match status" value="1"/>
</dbReference>
<keyword evidence="4" id="KW-0479">Metal-binding</keyword>
<keyword evidence="3" id="KW-0597">Phosphoprotein</keyword>
<evidence type="ECO:0000256" key="10">
    <source>
        <dbReference type="ARBA" id="ARBA00044991"/>
    </source>
</evidence>
<evidence type="ECO:0000256" key="5">
    <source>
        <dbReference type="ARBA" id="ARBA00022842"/>
    </source>
</evidence>
<evidence type="ECO:0000313" key="12">
    <source>
        <dbReference type="Proteomes" id="UP000320011"/>
    </source>
</evidence>
<dbReference type="InterPro" id="IPR023214">
    <property type="entry name" value="HAD_sf"/>
</dbReference>
<evidence type="ECO:0000256" key="7">
    <source>
        <dbReference type="ARBA" id="ARBA00023277"/>
    </source>
</evidence>
<sequence>MIGLPDGISACLFDLDGVLTGTASLHREAWKQTFDAFLRVRDGERFLPFSDEDYAEYVDGLPRADGVRKFLASRGISLPEGEPTDPVDAPTVNGIGNRKNELVLRIMAERGVRPYPGSVRFLEAAREAGLSIAVVTSSANGAAVLEAAGLTGFVQARIDGIMIKRDHLRGKPAPDSFLAGAKALGVAPERAAVFEDALAGVEAGRAGGFGCVVGVDRANQAGQLRAHGADIVVEDLAELLGEKP</sequence>
<proteinExistence type="inferred from homology"/>
<gene>
    <name evidence="11" type="ORF">FNH05_18300</name>
</gene>
<dbReference type="InterPro" id="IPR051600">
    <property type="entry name" value="Beta-PGM-like"/>
</dbReference>
<keyword evidence="12" id="KW-1185">Reference proteome</keyword>
<dbReference type="InterPro" id="IPR023198">
    <property type="entry name" value="PGP-like_dom2"/>
</dbReference>
<evidence type="ECO:0000256" key="9">
    <source>
        <dbReference type="ARBA" id="ARBA00044968"/>
    </source>
</evidence>
<dbReference type="NCBIfam" id="TIGR01509">
    <property type="entry name" value="HAD-SF-IA-v3"/>
    <property type="match status" value="1"/>
</dbReference>
<dbReference type="InterPro" id="IPR010976">
    <property type="entry name" value="B-phosphoglucomutase_hydrolase"/>
</dbReference>
<dbReference type="SFLD" id="SFLDG01129">
    <property type="entry name" value="C1.5:_HAD__Beta-PGM__Phosphata"/>
    <property type="match status" value="1"/>
</dbReference>
<evidence type="ECO:0000256" key="6">
    <source>
        <dbReference type="ARBA" id="ARBA00023235"/>
    </source>
</evidence>
<protein>
    <recommendedName>
        <fullName evidence="10">Beta-phosphoglucomutase</fullName>
        <ecNumber evidence="9">5.4.2.6</ecNumber>
    </recommendedName>
</protein>
<dbReference type="Pfam" id="PF00702">
    <property type="entry name" value="Hydrolase"/>
    <property type="match status" value="1"/>
</dbReference>
<organism evidence="11 12">
    <name type="scientific">Amycolatopsis rhizosphaerae</name>
    <dbReference type="NCBI Taxonomy" id="2053003"/>
    <lineage>
        <taxon>Bacteria</taxon>
        <taxon>Bacillati</taxon>
        <taxon>Actinomycetota</taxon>
        <taxon>Actinomycetes</taxon>
        <taxon>Pseudonocardiales</taxon>
        <taxon>Pseudonocardiaceae</taxon>
        <taxon>Amycolatopsis</taxon>
    </lineage>
</organism>
<dbReference type="GO" id="GO:0046872">
    <property type="term" value="F:metal ion binding"/>
    <property type="evidence" value="ECO:0007669"/>
    <property type="project" value="UniProtKB-KW"/>
</dbReference>
<evidence type="ECO:0000256" key="4">
    <source>
        <dbReference type="ARBA" id="ARBA00022723"/>
    </source>
</evidence>
<keyword evidence="5" id="KW-0460">Magnesium</keyword>
<dbReference type="InterPro" id="IPR036412">
    <property type="entry name" value="HAD-like_sf"/>
</dbReference>